<keyword evidence="1 2" id="KW-0597">Phosphoprotein</keyword>
<dbReference type="AlphaFoldDB" id="A0A4P8IW09"/>
<dbReference type="Pfam" id="PF00072">
    <property type="entry name" value="Response_reg"/>
    <property type="match status" value="1"/>
</dbReference>
<dbReference type="SMART" id="SM00448">
    <property type="entry name" value="REC"/>
    <property type="match status" value="1"/>
</dbReference>
<accession>A0A4P8IW09</accession>
<dbReference type="PANTHER" id="PTHR44591">
    <property type="entry name" value="STRESS RESPONSE REGULATOR PROTEIN 1"/>
    <property type="match status" value="1"/>
</dbReference>
<evidence type="ECO:0000259" key="3">
    <source>
        <dbReference type="PROSITE" id="PS50110"/>
    </source>
</evidence>
<proteinExistence type="predicted"/>
<dbReference type="RefSeq" id="WP_137335432.1">
    <property type="nucleotide sequence ID" value="NZ_CP040078.1"/>
</dbReference>
<dbReference type="PROSITE" id="PS50110">
    <property type="entry name" value="RESPONSE_REGULATORY"/>
    <property type="match status" value="1"/>
</dbReference>
<dbReference type="EMBL" id="CP040078">
    <property type="protein sequence ID" value="QCP52661.1"/>
    <property type="molecule type" value="Genomic_DNA"/>
</dbReference>
<dbReference type="InterPro" id="IPR011006">
    <property type="entry name" value="CheY-like_superfamily"/>
</dbReference>
<gene>
    <name evidence="4" type="ORF">FAZ95_26295</name>
</gene>
<dbReference type="PANTHER" id="PTHR44591:SF25">
    <property type="entry name" value="CHEMOTAXIS TWO-COMPONENT RESPONSE REGULATOR"/>
    <property type="match status" value="1"/>
</dbReference>
<dbReference type="InterPro" id="IPR050595">
    <property type="entry name" value="Bact_response_regulator"/>
</dbReference>
<dbReference type="GO" id="GO:0000160">
    <property type="term" value="P:phosphorelay signal transduction system"/>
    <property type="evidence" value="ECO:0007669"/>
    <property type="project" value="InterPro"/>
</dbReference>
<dbReference type="KEGG" id="tvl:FAZ95_26295"/>
<dbReference type="Proteomes" id="UP000298656">
    <property type="component" value="Chromosome 2"/>
</dbReference>
<name>A0A4P8IW09_9BURK</name>
<dbReference type="SUPFAM" id="SSF52172">
    <property type="entry name" value="CheY-like"/>
    <property type="match status" value="1"/>
</dbReference>
<evidence type="ECO:0000313" key="5">
    <source>
        <dbReference type="Proteomes" id="UP000298656"/>
    </source>
</evidence>
<reference evidence="4 5" key="1">
    <citation type="submission" date="2019-05" db="EMBL/GenBank/DDBJ databases">
        <title>Burkholderia sp. DHOD12, isolated from subtropical forest soil.</title>
        <authorList>
            <person name="Gao Z.-H."/>
            <person name="Qiu L.-H."/>
        </authorList>
    </citation>
    <scope>NUCLEOTIDE SEQUENCE [LARGE SCALE GENOMIC DNA]</scope>
    <source>
        <strain evidence="4 5">DHOD12</strain>
    </source>
</reference>
<feature type="modified residue" description="4-aspartylphosphate" evidence="2">
    <location>
        <position position="55"/>
    </location>
</feature>
<dbReference type="InterPro" id="IPR001789">
    <property type="entry name" value="Sig_transdc_resp-reg_receiver"/>
</dbReference>
<keyword evidence="5" id="KW-1185">Reference proteome</keyword>
<evidence type="ECO:0000256" key="2">
    <source>
        <dbReference type="PROSITE-ProRule" id="PRU00169"/>
    </source>
</evidence>
<sequence>MTERSLIAVVDDDESVRESLPDLLREFGFAARAFSSAEEFLASGCVGEAQCLILDIAMPGMSGRELQHELKRRRQTVPIVFITAHGDEALRPLVLGQGAAECLFKPFSDTALLGAIQAALQVE</sequence>
<feature type="domain" description="Response regulatory" evidence="3">
    <location>
        <begin position="6"/>
        <end position="120"/>
    </location>
</feature>
<dbReference type="Gene3D" id="3.40.50.2300">
    <property type="match status" value="1"/>
</dbReference>
<evidence type="ECO:0000256" key="1">
    <source>
        <dbReference type="ARBA" id="ARBA00022553"/>
    </source>
</evidence>
<evidence type="ECO:0000313" key="4">
    <source>
        <dbReference type="EMBL" id="QCP52661.1"/>
    </source>
</evidence>
<organism evidence="4 5">
    <name type="scientific">Trinickia violacea</name>
    <dbReference type="NCBI Taxonomy" id="2571746"/>
    <lineage>
        <taxon>Bacteria</taxon>
        <taxon>Pseudomonadati</taxon>
        <taxon>Pseudomonadota</taxon>
        <taxon>Betaproteobacteria</taxon>
        <taxon>Burkholderiales</taxon>
        <taxon>Burkholderiaceae</taxon>
        <taxon>Trinickia</taxon>
    </lineage>
</organism>
<protein>
    <submittedName>
        <fullName evidence="4">Response regulator</fullName>
    </submittedName>
</protein>
<dbReference type="OrthoDB" id="9103936at2"/>